<dbReference type="Pfam" id="PF07161">
    <property type="entry name" value="LppX_LprAFG"/>
    <property type="match status" value="1"/>
</dbReference>
<dbReference type="InterPro" id="IPR029046">
    <property type="entry name" value="LolA/LolB/LppX"/>
</dbReference>
<dbReference type="InterPro" id="IPR009830">
    <property type="entry name" value="LppX/LprAFG"/>
</dbReference>
<evidence type="ECO:0000256" key="7">
    <source>
        <dbReference type="ARBA" id="ARBA00023288"/>
    </source>
</evidence>
<dbReference type="SUPFAM" id="SSF89392">
    <property type="entry name" value="Prokaryotic lipoproteins and lipoprotein localization factors"/>
    <property type="match status" value="1"/>
</dbReference>
<dbReference type="GO" id="GO:0030313">
    <property type="term" value="C:cell envelope"/>
    <property type="evidence" value="ECO:0007669"/>
    <property type="project" value="UniProtKB-SubCell"/>
</dbReference>
<keyword evidence="5" id="KW-0472">Membrane</keyword>
<evidence type="ECO:0000313" key="10">
    <source>
        <dbReference type="Proteomes" id="UP000241595"/>
    </source>
</evidence>
<dbReference type="CDD" id="cd16334">
    <property type="entry name" value="LppX-like"/>
    <property type="match status" value="1"/>
</dbReference>
<name>A0A2U3N8Q8_9MYCO</name>
<comment type="subcellular location">
    <subcellularLocation>
        <location evidence="1">Cell envelope</location>
    </subcellularLocation>
</comment>
<accession>A0A2U3N8Q8</accession>
<gene>
    <name evidence="9" type="ORF">MTAB308_1373</name>
</gene>
<keyword evidence="7" id="KW-0449">Lipoprotein</keyword>
<sequence length="241" mass="24948">MQGMQTPRRLSAVLAFLSLATALVAGCSFSSSQSGGPLPDGTTLVKQSTEATKNLKSAHLVLTVGGKIPGLPVRNLTGDLTTSPNVAAQGNAQISYLGQDISADFVVVGGDLYTNALNPGDKTMTDVGPASQVYDPSAILSQDTGLPNVLANFTDAKAEGRDQVSGQTAVRISGNVSADAVNKIVSPFKATKPVPATVWIVETGDHQLAQISLQYSQGNNVQMTLSNWNKPVQIDKPAAGS</sequence>
<feature type="signal peptide" evidence="8">
    <location>
        <begin position="1"/>
        <end position="25"/>
    </location>
</feature>
<evidence type="ECO:0000256" key="5">
    <source>
        <dbReference type="ARBA" id="ARBA00023136"/>
    </source>
</evidence>
<comment type="similarity">
    <text evidence="2">Belongs to the LppX/LprAFG lipoprotein family.</text>
</comment>
<evidence type="ECO:0000313" key="9">
    <source>
        <dbReference type="EMBL" id="SPM27888.1"/>
    </source>
</evidence>
<dbReference type="STRING" id="1841859.GCA_900157385_01370"/>
<keyword evidence="10" id="KW-1185">Reference proteome</keyword>
<evidence type="ECO:0000256" key="3">
    <source>
        <dbReference type="ARBA" id="ARBA00022475"/>
    </source>
</evidence>
<reference evidence="9 10" key="1">
    <citation type="submission" date="2017-01" db="EMBL/GenBank/DDBJ databases">
        <authorList>
            <consortium name="Urmite Genomes"/>
        </authorList>
    </citation>
    <scope>NUCLEOTIDE SEQUENCE [LARGE SCALE GENOMIC DNA]</scope>
    <source>
        <strain evidence="9 10">AB308</strain>
    </source>
</reference>
<keyword evidence="3" id="KW-1003">Cell membrane</keyword>
<dbReference type="RefSeq" id="WP_108637217.1">
    <property type="nucleotide sequence ID" value="NZ_LT717699.1"/>
</dbReference>
<evidence type="ECO:0000256" key="6">
    <source>
        <dbReference type="ARBA" id="ARBA00023139"/>
    </source>
</evidence>
<proteinExistence type="inferred from homology"/>
<dbReference type="AlphaFoldDB" id="A0A2U3N8Q8"/>
<protein>
    <submittedName>
        <fullName evidence="9">LprG protein</fullName>
    </submittedName>
</protein>
<keyword evidence="6" id="KW-0564">Palmitate</keyword>
<dbReference type="Gene3D" id="2.50.20.20">
    <property type="match status" value="1"/>
</dbReference>
<dbReference type="EMBL" id="FTRV01000010">
    <property type="protein sequence ID" value="SPM27888.1"/>
    <property type="molecule type" value="Genomic_DNA"/>
</dbReference>
<evidence type="ECO:0000256" key="4">
    <source>
        <dbReference type="ARBA" id="ARBA00022729"/>
    </source>
</evidence>
<keyword evidence="4 8" id="KW-0732">Signal</keyword>
<evidence type="ECO:0000256" key="8">
    <source>
        <dbReference type="SAM" id="SignalP"/>
    </source>
</evidence>
<feature type="chain" id="PRO_5038775155" evidence="8">
    <location>
        <begin position="26"/>
        <end position="241"/>
    </location>
</feature>
<evidence type="ECO:0000256" key="1">
    <source>
        <dbReference type="ARBA" id="ARBA00004196"/>
    </source>
</evidence>
<dbReference type="OrthoDB" id="4763237at2"/>
<dbReference type="Proteomes" id="UP000241595">
    <property type="component" value="Unassembled WGS sequence"/>
</dbReference>
<evidence type="ECO:0000256" key="2">
    <source>
        <dbReference type="ARBA" id="ARBA00009194"/>
    </source>
</evidence>
<organism evidence="9 10">
    <name type="scientific">Mycobacterium terramassiliense</name>
    <dbReference type="NCBI Taxonomy" id="1841859"/>
    <lineage>
        <taxon>Bacteria</taxon>
        <taxon>Bacillati</taxon>
        <taxon>Actinomycetota</taxon>
        <taxon>Actinomycetes</taxon>
        <taxon>Mycobacteriales</taxon>
        <taxon>Mycobacteriaceae</taxon>
        <taxon>Mycobacterium</taxon>
    </lineage>
</organism>